<evidence type="ECO:0000256" key="1">
    <source>
        <dbReference type="SAM" id="Phobius"/>
    </source>
</evidence>
<proteinExistence type="predicted"/>
<reference evidence="2 3" key="1">
    <citation type="journal article" date="2019" name="ISME J.">
        <title>Genome analyses of uncultured TG2/ZB3 bacteria in 'Margulisbacteria' specifically attached to ectosymbiotic spirochetes of protists in the termite gut.</title>
        <authorList>
            <person name="Utami Y.D."/>
            <person name="Kuwahara H."/>
            <person name="Igai K."/>
            <person name="Murakami T."/>
            <person name="Sugaya K."/>
            <person name="Morikawa T."/>
            <person name="Nagura Y."/>
            <person name="Yuki M."/>
            <person name="Deevong P."/>
            <person name="Inoue T."/>
            <person name="Kihara K."/>
            <person name="Lo N."/>
            <person name="Yamada A."/>
            <person name="Ohkuma M."/>
            <person name="Hongoh Y."/>
        </authorList>
    </citation>
    <scope>NUCLEOTIDE SEQUENCE [LARGE SCALE GENOMIC DNA]</scope>
    <source>
        <strain evidence="2">NkOx7-01</strain>
    </source>
</reference>
<keyword evidence="1" id="KW-0472">Membrane</keyword>
<dbReference type="Proteomes" id="UP000269352">
    <property type="component" value="Unassembled WGS sequence"/>
</dbReference>
<keyword evidence="1" id="KW-0812">Transmembrane</keyword>
<keyword evidence="3" id="KW-1185">Reference proteome</keyword>
<organism evidence="2 3">
    <name type="scientific">Termititenax aidoneus</name>
    <dbReference type="NCBI Taxonomy" id="2218524"/>
    <lineage>
        <taxon>Bacteria</taxon>
        <taxon>Bacillati</taxon>
        <taxon>Candidatus Margulisiibacteriota</taxon>
        <taxon>Candidatus Termititenacia</taxon>
        <taxon>Candidatus Termititenacales</taxon>
        <taxon>Candidatus Termititenacaceae</taxon>
        <taxon>Candidatus Termititenax</taxon>
    </lineage>
</organism>
<comment type="caution">
    <text evidence="2">The sequence shown here is derived from an EMBL/GenBank/DDBJ whole genome shotgun (WGS) entry which is preliminary data.</text>
</comment>
<gene>
    <name evidence="2" type="ORF">NO1_1286</name>
</gene>
<dbReference type="AlphaFoldDB" id="A0A388TBT9"/>
<feature type="transmembrane region" description="Helical" evidence="1">
    <location>
        <begin position="6"/>
        <end position="29"/>
    </location>
</feature>
<keyword evidence="1" id="KW-1133">Transmembrane helix</keyword>
<evidence type="ECO:0000313" key="2">
    <source>
        <dbReference type="EMBL" id="GBR74051.1"/>
    </source>
</evidence>
<name>A0A388TBT9_TERA1</name>
<protein>
    <submittedName>
        <fullName evidence="2">Uncharacterized protein</fullName>
    </submittedName>
</protein>
<evidence type="ECO:0000313" key="3">
    <source>
        <dbReference type="Proteomes" id="UP000269352"/>
    </source>
</evidence>
<accession>A0A388TBT9</accession>
<dbReference type="EMBL" id="BGZN01000027">
    <property type="protein sequence ID" value="GBR74051.1"/>
    <property type="molecule type" value="Genomic_DNA"/>
</dbReference>
<sequence>MKKLWGIIKNVLTALGMFTLAAVAVILGLEKGEKNAKAKPLDDVQAGTIGDWLYDKYRKRDSVGNIYED</sequence>